<gene>
    <name evidence="2" type="ORF">AMYX_26210</name>
</gene>
<dbReference type="Pfam" id="PF00226">
    <property type="entry name" value="DnaJ"/>
    <property type="match status" value="1"/>
</dbReference>
<dbReference type="AlphaFoldDB" id="A0A7I9VP42"/>
<dbReference type="RefSeq" id="WP_176065900.1">
    <property type="nucleotide sequence ID" value="NZ_BJTG01000006.1"/>
</dbReference>
<keyword evidence="3" id="KW-1185">Reference proteome</keyword>
<accession>A0A7I9VP42</accession>
<dbReference type="SUPFAM" id="SSF46565">
    <property type="entry name" value="Chaperone J-domain"/>
    <property type="match status" value="1"/>
</dbReference>
<dbReference type="SMART" id="SM00271">
    <property type="entry name" value="DnaJ"/>
    <property type="match status" value="1"/>
</dbReference>
<protein>
    <recommendedName>
        <fullName evidence="1">J domain-containing protein</fullName>
    </recommendedName>
</protein>
<dbReference type="CDD" id="cd06257">
    <property type="entry name" value="DnaJ"/>
    <property type="match status" value="1"/>
</dbReference>
<evidence type="ECO:0000313" key="3">
    <source>
        <dbReference type="Proteomes" id="UP000503640"/>
    </source>
</evidence>
<organism evidence="2 3">
    <name type="scientific">Anaeromyxobacter diazotrophicus</name>
    <dbReference type="NCBI Taxonomy" id="2590199"/>
    <lineage>
        <taxon>Bacteria</taxon>
        <taxon>Pseudomonadati</taxon>
        <taxon>Myxococcota</taxon>
        <taxon>Myxococcia</taxon>
        <taxon>Myxococcales</taxon>
        <taxon>Cystobacterineae</taxon>
        <taxon>Anaeromyxobacteraceae</taxon>
        <taxon>Anaeromyxobacter</taxon>
    </lineage>
</organism>
<dbReference type="Proteomes" id="UP000503640">
    <property type="component" value="Unassembled WGS sequence"/>
</dbReference>
<dbReference type="PROSITE" id="PS50076">
    <property type="entry name" value="DNAJ_2"/>
    <property type="match status" value="1"/>
</dbReference>
<reference evidence="3" key="1">
    <citation type="journal article" date="2020" name="Appl. Environ. Microbiol.">
        <title>Diazotrophic Anaeromyxobacter Isolates from Soils.</title>
        <authorList>
            <person name="Masuda Y."/>
            <person name="Yamanaka H."/>
            <person name="Xu Z.X."/>
            <person name="Shiratori Y."/>
            <person name="Aono T."/>
            <person name="Amachi S."/>
            <person name="Senoo K."/>
            <person name="Itoh H."/>
        </authorList>
    </citation>
    <scope>NUCLEOTIDE SEQUENCE [LARGE SCALE GENOMIC DNA]</scope>
    <source>
        <strain evidence="3">R267</strain>
    </source>
</reference>
<dbReference type="InterPro" id="IPR052243">
    <property type="entry name" value="Mito_inner_membrane_organizer"/>
</dbReference>
<dbReference type="InterPro" id="IPR001623">
    <property type="entry name" value="DnaJ_domain"/>
</dbReference>
<evidence type="ECO:0000313" key="2">
    <source>
        <dbReference type="EMBL" id="GEJ57880.1"/>
    </source>
</evidence>
<sequence length="184" mass="21209">MDIQLIMEIEQRAAALDGLDYFEVLRLPREAGAAEVKAAYYRESRAFHPDRFAALPSPELRELVGRVYRRVNEAYTVLRDDAKRRKYLADVSGPERAAKLRFTEAEEAALQDEQKRKLEEQLGQTPNGRKLYAQALADVEAQRWDAAERALRSALMYEPANARFKELLARVEKSKPKVDPYKIR</sequence>
<dbReference type="PRINTS" id="PR00625">
    <property type="entry name" value="JDOMAIN"/>
</dbReference>
<name>A0A7I9VP42_9BACT</name>
<proteinExistence type="predicted"/>
<dbReference type="Gene3D" id="1.10.287.110">
    <property type="entry name" value="DnaJ domain"/>
    <property type="match status" value="1"/>
</dbReference>
<dbReference type="PANTHER" id="PTHR44157">
    <property type="entry name" value="DNAJ HOMOLOG SUBFAMILY C MEMBER 11"/>
    <property type="match status" value="1"/>
</dbReference>
<evidence type="ECO:0000259" key="1">
    <source>
        <dbReference type="PROSITE" id="PS50076"/>
    </source>
</evidence>
<dbReference type="InterPro" id="IPR036869">
    <property type="entry name" value="J_dom_sf"/>
</dbReference>
<comment type="caution">
    <text evidence="2">The sequence shown here is derived from an EMBL/GenBank/DDBJ whole genome shotgun (WGS) entry which is preliminary data.</text>
</comment>
<dbReference type="PANTHER" id="PTHR44157:SF1">
    <property type="entry name" value="DNAJ HOMOLOG SUBFAMILY C MEMBER 11"/>
    <property type="match status" value="1"/>
</dbReference>
<feature type="domain" description="J" evidence="1">
    <location>
        <begin position="20"/>
        <end position="93"/>
    </location>
</feature>
<dbReference type="EMBL" id="BJTG01000006">
    <property type="protein sequence ID" value="GEJ57880.1"/>
    <property type="molecule type" value="Genomic_DNA"/>
</dbReference>